<reference evidence="1" key="1">
    <citation type="submission" date="2014-05" db="EMBL/GenBank/DDBJ databases">
        <title>The transcriptome of the halophilic microalga Tetraselmis sp. GSL018 isolated from the Great Salt Lake, Utah.</title>
        <authorList>
            <person name="Jinkerson R.E."/>
            <person name="D'Adamo S."/>
            <person name="Posewitz M.C."/>
        </authorList>
    </citation>
    <scope>NUCLEOTIDE SEQUENCE</scope>
    <source>
        <strain evidence="1">GSL018</strain>
    </source>
</reference>
<gene>
    <name evidence="1" type="ORF">TSPGSL018_23687</name>
</gene>
<dbReference type="AlphaFoldDB" id="A0A061RWV8"/>
<accession>A0A061RWV8</accession>
<name>A0A061RWV8_9CHLO</name>
<evidence type="ECO:0000313" key="1">
    <source>
        <dbReference type="EMBL" id="JAC75239.1"/>
    </source>
</evidence>
<organism evidence="1">
    <name type="scientific">Tetraselmis sp. GSL018</name>
    <dbReference type="NCBI Taxonomy" id="582737"/>
    <lineage>
        <taxon>Eukaryota</taxon>
        <taxon>Viridiplantae</taxon>
        <taxon>Chlorophyta</taxon>
        <taxon>core chlorophytes</taxon>
        <taxon>Chlorodendrophyceae</taxon>
        <taxon>Chlorodendrales</taxon>
        <taxon>Chlorodendraceae</taxon>
        <taxon>Tetraselmis</taxon>
    </lineage>
</organism>
<feature type="non-terminal residue" evidence="1">
    <location>
        <position position="1"/>
    </location>
</feature>
<sequence>QNNTMTREPSTKKQIISAIQKFNKIKRSYTSASELPRSFQTFRLTRCPFIAGLSTNITVKSNTKLGHLVESESQIKTTLVPT</sequence>
<dbReference type="EMBL" id="GBEZ01010437">
    <property type="protein sequence ID" value="JAC75239.1"/>
    <property type="molecule type" value="Transcribed_RNA"/>
</dbReference>
<protein>
    <submittedName>
        <fullName evidence="1">Uncharacterized protein</fullName>
    </submittedName>
</protein>
<proteinExistence type="predicted"/>